<dbReference type="EMBL" id="CP048433">
    <property type="protein sequence ID" value="QIA34594.1"/>
    <property type="molecule type" value="Genomic_DNA"/>
</dbReference>
<dbReference type="PANTHER" id="PTHR22911">
    <property type="entry name" value="ACYL-MALONYL CONDENSING ENZYME-RELATED"/>
    <property type="match status" value="1"/>
</dbReference>
<dbReference type="SUPFAM" id="SSF103481">
    <property type="entry name" value="Multidrug resistance efflux transporter EmrE"/>
    <property type="match status" value="2"/>
</dbReference>
<feature type="transmembrane region" description="Helical" evidence="2">
    <location>
        <begin position="106"/>
        <end position="133"/>
    </location>
</feature>
<dbReference type="Proteomes" id="UP000464211">
    <property type="component" value="Chromosome"/>
</dbReference>
<feature type="signal peptide" evidence="3">
    <location>
        <begin position="1"/>
        <end position="21"/>
    </location>
</feature>
<keyword evidence="3" id="KW-0732">Signal</keyword>
<organism evidence="5 6">
    <name type="scientific">Collinsella aerofaciens (strain ATCC 25986 / DSM 3979 / JCM 10188 / KCTC 3647 / NCTC 11838 / VPI 1003)</name>
    <dbReference type="NCBI Taxonomy" id="411903"/>
    <lineage>
        <taxon>Bacteria</taxon>
        <taxon>Bacillati</taxon>
        <taxon>Actinomycetota</taxon>
        <taxon>Coriobacteriia</taxon>
        <taxon>Coriobacteriales</taxon>
        <taxon>Coriobacteriaceae</taxon>
        <taxon>Collinsella</taxon>
    </lineage>
</organism>
<feature type="chain" id="PRO_5032786164" evidence="3">
    <location>
        <begin position="22"/>
        <end position="291"/>
    </location>
</feature>
<protein>
    <submittedName>
        <fullName evidence="5">EamA family transporter</fullName>
    </submittedName>
</protein>
<dbReference type="Gene3D" id="1.10.3730.20">
    <property type="match status" value="1"/>
</dbReference>
<evidence type="ECO:0000313" key="5">
    <source>
        <dbReference type="EMBL" id="QIA34594.1"/>
    </source>
</evidence>
<feature type="domain" description="EamA" evidence="4">
    <location>
        <begin position="2"/>
        <end position="138"/>
    </location>
</feature>
<feature type="transmembrane region" description="Helical" evidence="2">
    <location>
        <begin position="243"/>
        <end position="261"/>
    </location>
</feature>
<name>A0A858B7X1_COLAA</name>
<dbReference type="InterPro" id="IPR000620">
    <property type="entry name" value="EamA_dom"/>
</dbReference>
<feature type="transmembrane region" description="Helical" evidence="2">
    <location>
        <begin position="273"/>
        <end position="290"/>
    </location>
</feature>
<reference evidence="5 6" key="1">
    <citation type="submission" date="2020-01" db="EMBL/GenBank/DDBJ databases">
        <title>Complete genome sequence of Collinsella aerofaciens JCM 10188(T).</title>
        <authorList>
            <person name="Tourlousse D.M."/>
            <person name="Sakamoto M."/>
            <person name="Miura T."/>
            <person name="Narita K."/>
            <person name="Ohashi A."/>
            <person name="Uchino Y."/>
            <person name="Yamazoe A."/>
            <person name="Kameyama K."/>
            <person name="Terauchi J."/>
            <person name="Ohkuma M."/>
            <person name="Kawasaki H."/>
            <person name="Sekiguchi Y."/>
        </authorList>
    </citation>
    <scope>NUCLEOTIDE SEQUENCE [LARGE SCALE GENOMIC DNA]</scope>
    <source>
        <strain evidence="5 6">JCM 10188</strain>
    </source>
</reference>
<dbReference type="InterPro" id="IPR037185">
    <property type="entry name" value="EmrE-like"/>
</dbReference>
<evidence type="ECO:0000256" key="3">
    <source>
        <dbReference type="SAM" id="SignalP"/>
    </source>
</evidence>
<dbReference type="GeneID" id="92850832"/>
<keyword evidence="2" id="KW-1133">Transmembrane helix</keyword>
<dbReference type="RefSeq" id="WP_040358695.1">
    <property type="nucleotide sequence ID" value="NZ_AAVN02000002.1"/>
</dbReference>
<feature type="transmembrane region" description="Helical" evidence="2">
    <location>
        <begin position="66"/>
        <end position="86"/>
    </location>
</feature>
<feature type="transmembrane region" description="Helical" evidence="2">
    <location>
        <begin position="31"/>
        <end position="54"/>
    </location>
</feature>
<gene>
    <name evidence="5" type="ORF">GXM19_10430</name>
</gene>
<evidence type="ECO:0000313" key="6">
    <source>
        <dbReference type="Proteomes" id="UP000464211"/>
    </source>
</evidence>
<dbReference type="AlphaFoldDB" id="A0A858B7X1"/>
<evidence type="ECO:0000256" key="1">
    <source>
        <dbReference type="ARBA" id="ARBA00007362"/>
    </source>
</evidence>
<comment type="similarity">
    <text evidence="1">Belongs to the EamA transporter family.</text>
</comment>
<feature type="domain" description="EamA" evidence="4">
    <location>
        <begin position="153"/>
        <end position="286"/>
    </location>
</feature>
<feature type="transmembrane region" description="Helical" evidence="2">
    <location>
        <begin position="154"/>
        <end position="174"/>
    </location>
</feature>
<sequence length="291" mass="30592">MSWVAAAFVSAFFAGVTSVLAKCGIKQTDSDIATAIRTCVVLVFAWAMAGISGSIGTIGSIEPRSWLFLVLSGLATGASWICYFKALGIGDVNKVVPVDKMSTVLAALIAIVLFGETSNLAVKLVGTAVITLGTFLMIEKKQSAGPEQQQDRTWLAYALGAAVFAALTSILAKVGIEGVESNLATAIRTCVVLVMSWAIVAAKGKLEQVAHADRRELTFLATSGIATGASWLLYYYAIATGQVSVVVQIDKLSIVVSVLFARLAFNEKLSRRSVIGLALIVLGTAALAIWK</sequence>
<proteinExistence type="inferred from homology"/>
<keyword evidence="2" id="KW-0472">Membrane</keyword>
<evidence type="ECO:0000256" key="2">
    <source>
        <dbReference type="SAM" id="Phobius"/>
    </source>
</evidence>
<feature type="transmembrane region" description="Helical" evidence="2">
    <location>
        <begin position="217"/>
        <end position="237"/>
    </location>
</feature>
<dbReference type="GO" id="GO:0016020">
    <property type="term" value="C:membrane"/>
    <property type="evidence" value="ECO:0007669"/>
    <property type="project" value="InterPro"/>
</dbReference>
<dbReference type="Pfam" id="PF00892">
    <property type="entry name" value="EamA"/>
    <property type="match status" value="2"/>
</dbReference>
<dbReference type="PANTHER" id="PTHR22911:SF137">
    <property type="entry name" value="SOLUTE CARRIER FAMILY 35 MEMBER G2-RELATED"/>
    <property type="match status" value="1"/>
</dbReference>
<evidence type="ECO:0000259" key="4">
    <source>
        <dbReference type="Pfam" id="PF00892"/>
    </source>
</evidence>
<keyword evidence="2" id="KW-0812">Transmembrane</keyword>
<accession>A0A858B7X1</accession>